<evidence type="ECO:0000256" key="2">
    <source>
        <dbReference type="ARBA" id="ARBA00023136"/>
    </source>
</evidence>
<dbReference type="CDD" id="cd07185">
    <property type="entry name" value="OmpA_C-like"/>
    <property type="match status" value="1"/>
</dbReference>
<dbReference type="InterPro" id="IPR006665">
    <property type="entry name" value="OmpA-like"/>
</dbReference>
<dbReference type="Pfam" id="PF00691">
    <property type="entry name" value="OmpA"/>
    <property type="match status" value="1"/>
</dbReference>
<feature type="region of interest" description="Disordered" evidence="4">
    <location>
        <begin position="260"/>
        <end position="301"/>
    </location>
</feature>
<dbReference type="InterPro" id="IPR006664">
    <property type="entry name" value="OMP_bac"/>
</dbReference>
<dbReference type="PRINTS" id="PR01023">
    <property type="entry name" value="NAFLGMOTY"/>
</dbReference>
<feature type="signal peptide" evidence="5">
    <location>
        <begin position="1"/>
        <end position="21"/>
    </location>
</feature>
<evidence type="ECO:0000259" key="6">
    <source>
        <dbReference type="PROSITE" id="PS51123"/>
    </source>
</evidence>
<dbReference type="InterPro" id="IPR036737">
    <property type="entry name" value="OmpA-like_sf"/>
</dbReference>
<dbReference type="AlphaFoldDB" id="A0A1I1QFZ9"/>
<dbReference type="Pfam" id="PF18393">
    <property type="entry name" value="MotY_N"/>
    <property type="match status" value="1"/>
</dbReference>
<name>A0A1I1QFZ9_9GAMM</name>
<evidence type="ECO:0000256" key="5">
    <source>
        <dbReference type="SAM" id="SignalP"/>
    </source>
</evidence>
<dbReference type="STRING" id="1123397.SAMN05660831_01037"/>
<accession>A0A1I1QFZ9</accession>
<evidence type="ECO:0000313" key="7">
    <source>
        <dbReference type="EMBL" id="SFD18163.1"/>
    </source>
</evidence>
<dbReference type="OrthoDB" id="5793320at2"/>
<dbReference type="EMBL" id="FOMJ01000002">
    <property type="protein sequence ID" value="SFD18163.1"/>
    <property type="molecule type" value="Genomic_DNA"/>
</dbReference>
<dbReference type="PROSITE" id="PS51123">
    <property type="entry name" value="OMPA_2"/>
    <property type="match status" value="1"/>
</dbReference>
<proteinExistence type="predicted"/>
<evidence type="ECO:0000313" key="8">
    <source>
        <dbReference type="Proteomes" id="UP000198611"/>
    </source>
</evidence>
<feature type="domain" description="OmpA-like" evidence="6">
    <location>
        <begin position="171"/>
        <end position="301"/>
    </location>
</feature>
<evidence type="ECO:0000256" key="3">
    <source>
        <dbReference type="PROSITE-ProRule" id="PRU00473"/>
    </source>
</evidence>
<keyword evidence="5" id="KW-0732">Signal</keyword>
<gene>
    <name evidence="7" type="ORF">SAMN05660831_01037</name>
</gene>
<reference evidence="7 8" key="1">
    <citation type="submission" date="2016-10" db="EMBL/GenBank/DDBJ databases">
        <authorList>
            <person name="de Groot N.N."/>
        </authorList>
    </citation>
    <scope>NUCLEOTIDE SEQUENCE [LARGE SCALE GENOMIC DNA]</scope>
    <source>
        <strain evidence="7 8">HL3</strain>
    </source>
</reference>
<dbReference type="PRINTS" id="PR01021">
    <property type="entry name" value="OMPADOMAIN"/>
</dbReference>
<keyword evidence="2 3" id="KW-0472">Membrane</keyword>
<dbReference type="InterPro" id="IPR041544">
    <property type="entry name" value="MotY_N"/>
</dbReference>
<dbReference type="Gene3D" id="3.30.1330.60">
    <property type="entry name" value="OmpA-like domain"/>
    <property type="match status" value="1"/>
</dbReference>
<dbReference type="GO" id="GO:0016020">
    <property type="term" value="C:membrane"/>
    <property type="evidence" value="ECO:0007669"/>
    <property type="project" value="UniProtKB-SubCell"/>
</dbReference>
<protein>
    <submittedName>
        <fullName evidence="7">OmpA family protein</fullName>
    </submittedName>
</protein>
<dbReference type="RefSeq" id="WP_093427686.1">
    <property type="nucleotide sequence ID" value="NZ_FOMJ01000002.1"/>
</dbReference>
<organism evidence="7 8">
    <name type="scientific">Thiohalospira halophila DSM 15071</name>
    <dbReference type="NCBI Taxonomy" id="1123397"/>
    <lineage>
        <taxon>Bacteria</taxon>
        <taxon>Pseudomonadati</taxon>
        <taxon>Pseudomonadota</taxon>
        <taxon>Gammaproteobacteria</taxon>
        <taxon>Thiohalospirales</taxon>
        <taxon>Thiohalospiraceae</taxon>
        <taxon>Thiohalospira</taxon>
    </lineage>
</organism>
<dbReference type="SUPFAM" id="SSF103088">
    <property type="entry name" value="OmpA-like"/>
    <property type="match status" value="1"/>
</dbReference>
<evidence type="ECO:0000256" key="4">
    <source>
        <dbReference type="SAM" id="MobiDB-lite"/>
    </source>
</evidence>
<feature type="compositionally biased region" description="Basic and acidic residues" evidence="4">
    <location>
        <begin position="287"/>
        <end position="301"/>
    </location>
</feature>
<feature type="chain" id="PRO_5011503935" evidence="5">
    <location>
        <begin position="22"/>
        <end position="301"/>
    </location>
</feature>
<comment type="subcellular location">
    <subcellularLocation>
        <location evidence="1">Membrane</location>
    </subcellularLocation>
</comment>
<dbReference type="Proteomes" id="UP000198611">
    <property type="component" value="Unassembled WGS sequence"/>
</dbReference>
<dbReference type="Gene3D" id="2.60.40.2540">
    <property type="match status" value="1"/>
</dbReference>
<keyword evidence="8" id="KW-1185">Reference proteome</keyword>
<evidence type="ECO:0000256" key="1">
    <source>
        <dbReference type="ARBA" id="ARBA00004370"/>
    </source>
</evidence>
<sequence>MRLIATTLLGLLFSLATTASAEGVRDFRASLHDARWSVSGDRMACRLTQRIPDFGRAVFTAGAGNRIHLTFEMDREPSPRAVRARLQVVAPPWRSERDRRLERTTVRADDRTLVVFSGESARRALHALEEGLFPTLSYAAVSGRTRVSVSAVNLASRLEEFHTCTASLHPDSYEDVENLQVFFGSDEHRLDADARATLDRLLAYWEVDPTAEFAVLGGYSDSVGDADYNEELAQLRVDAVHEYLVENGFPDERIVDLVWGETGPDAGTDSQRRETGPRVEVQGPRARAQDRRVEIKLRREE</sequence>